<evidence type="ECO:0000313" key="1">
    <source>
        <dbReference type="EMBL" id="SIS23880.1"/>
    </source>
</evidence>
<accession>A0A1N7HGS3</accession>
<reference evidence="1 2" key="1">
    <citation type="submission" date="2017-01" db="EMBL/GenBank/DDBJ databases">
        <authorList>
            <person name="Mah S.A."/>
            <person name="Swanson W.J."/>
            <person name="Moy G.W."/>
            <person name="Vacquier V.D."/>
        </authorList>
    </citation>
    <scope>NUCLEOTIDE SEQUENCE [LARGE SCALE GENOMIC DNA]</scope>
    <source>
        <strain evidence="1 2">DSM 29590</strain>
    </source>
</reference>
<organism evidence="1 2">
    <name type="scientific">Roseovarius nanhaiticus</name>
    <dbReference type="NCBI Taxonomy" id="573024"/>
    <lineage>
        <taxon>Bacteria</taxon>
        <taxon>Pseudomonadati</taxon>
        <taxon>Pseudomonadota</taxon>
        <taxon>Alphaproteobacteria</taxon>
        <taxon>Rhodobacterales</taxon>
        <taxon>Roseobacteraceae</taxon>
        <taxon>Roseovarius</taxon>
    </lineage>
</organism>
<name>A0A1N7HGS3_9RHOB</name>
<dbReference type="InterPro" id="IPR044691">
    <property type="entry name" value="DCC1_Trx"/>
</dbReference>
<dbReference type="Proteomes" id="UP000186019">
    <property type="component" value="Unassembled WGS sequence"/>
</dbReference>
<dbReference type="PANTHER" id="PTHR34290">
    <property type="entry name" value="SI:CH73-390P7.2"/>
    <property type="match status" value="1"/>
</dbReference>
<sequence length="135" mass="14929">MKDHALVACENRENAAITVYYDGACPLCRAELSHYARRDREGRLGLVDVSQEGANLPEGLGPEEAKARFHVLTPDAQLTSGAAAFAEVWRQVPGWKWAARIARVPGVLPVLELAYRGFLKIRPQMVGAFKRLSRS</sequence>
<protein>
    <submittedName>
        <fullName evidence="1">Predicted thiol-disulfide oxidoreductase YuxK, DCC family</fullName>
    </submittedName>
</protein>
<dbReference type="GO" id="GO:0015035">
    <property type="term" value="F:protein-disulfide reductase activity"/>
    <property type="evidence" value="ECO:0007669"/>
    <property type="project" value="InterPro"/>
</dbReference>
<proteinExistence type="predicted"/>
<dbReference type="STRING" id="573024.SAMN05216208_2340"/>
<keyword evidence="2" id="KW-1185">Reference proteome</keyword>
<dbReference type="OrthoDB" id="9801773at2"/>
<dbReference type="RefSeq" id="WP_076535059.1">
    <property type="nucleotide sequence ID" value="NZ_FOAC01000002.1"/>
</dbReference>
<gene>
    <name evidence="1" type="ORF">SAMN05421666_2975</name>
</gene>
<evidence type="ECO:0000313" key="2">
    <source>
        <dbReference type="Proteomes" id="UP000186019"/>
    </source>
</evidence>
<dbReference type="PANTHER" id="PTHR34290:SF2">
    <property type="entry name" value="OS04G0668800 PROTEIN"/>
    <property type="match status" value="1"/>
</dbReference>
<dbReference type="AlphaFoldDB" id="A0A1N7HGS3"/>
<dbReference type="Pfam" id="PF04134">
    <property type="entry name" value="DCC1-like"/>
    <property type="match status" value="1"/>
</dbReference>
<dbReference type="EMBL" id="FTNV01000003">
    <property type="protein sequence ID" value="SIS23880.1"/>
    <property type="molecule type" value="Genomic_DNA"/>
</dbReference>
<dbReference type="InterPro" id="IPR007263">
    <property type="entry name" value="DCC1-like"/>
</dbReference>